<dbReference type="Proteomes" id="UP000214646">
    <property type="component" value="Unassembled WGS sequence"/>
</dbReference>
<accession>A0A225D3F6</accession>
<evidence type="ECO:0000313" key="2">
    <source>
        <dbReference type="Proteomes" id="UP000214646"/>
    </source>
</evidence>
<comment type="caution">
    <text evidence="1">The sequence shown here is derived from an EMBL/GenBank/DDBJ whole genome shotgun (WGS) entry which is preliminary data.</text>
</comment>
<sequence length="76" mass="8280">MAGVPWFFDNECQAYRVRPGFKFPAIHSSGTDSSNTPDPIVLIANAKKILADGERFLSSLRQLISALEGLSEPPTC</sequence>
<keyword evidence="2" id="KW-1185">Reference proteome</keyword>
<dbReference type="AlphaFoldDB" id="A0A225D3F6"/>
<gene>
    <name evidence="1" type="ORF">FRUB_10105</name>
</gene>
<reference evidence="2" key="1">
    <citation type="submission" date="2017-06" db="EMBL/GenBank/DDBJ databases">
        <title>Genome analysis of Fimbriiglobus ruber SP5, the first member of the order Planctomycetales with confirmed chitinolytic capability.</title>
        <authorList>
            <person name="Ravin N.V."/>
            <person name="Rakitin A.L."/>
            <person name="Ivanova A.A."/>
            <person name="Beletsky A.V."/>
            <person name="Kulichevskaya I.S."/>
            <person name="Mardanov A.V."/>
            <person name="Dedysh S.N."/>
        </authorList>
    </citation>
    <scope>NUCLEOTIDE SEQUENCE [LARGE SCALE GENOMIC DNA]</scope>
    <source>
        <strain evidence="2">SP5</strain>
    </source>
</reference>
<name>A0A225D3F6_9BACT</name>
<organism evidence="1 2">
    <name type="scientific">Fimbriiglobus ruber</name>
    <dbReference type="NCBI Taxonomy" id="1908690"/>
    <lineage>
        <taxon>Bacteria</taxon>
        <taxon>Pseudomonadati</taxon>
        <taxon>Planctomycetota</taxon>
        <taxon>Planctomycetia</taxon>
        <taxon>Gemmatales</taxon>
        <taxon>Gemmataceae</taxon>
        <taxon>Fimbriiglobus</taxon>
    </lineage>
</organism>
<proteinExistence type="predicted"/>
<protein>
    <submittedName>
        <fullName evidence="1">Uncharacterized protein</fullName>
    </submittedName>
</protein>
<dbReference type="EMBL" id="NIDE01000020">
    <property type="protein sequence ID" value="OWK34134.1"/>
    <property type="molecule type" value="Genomic_DNA"/>
</dbReference>
<evidence type="ECO:0000313" key="1">
    <source>
        <dbReference type="EMBL" id="OWK34134.1"/>
    </source>
</evidence>